<keyword evidence="1" id="KW-0472">Membrane</keyword>
<keyword evidence="4" id="KW-1185">Reference proteome</keyword>
<dbReference type="OrthoDB" id="116415at2"/>
<reference evidence="3 4" key="1">
    <citation type="submission" date="2015-12" db="EMBL/GenBank/DDBJ databases">
        <title>Complete genome sequence of a multi-drug resistant strain Acidovorax sp. 12322-1.</title>
        <authorList>
            <person name="Ming D."/>
            <person name="Wang M."/>
            <person name="Hu S."/>
            <person name="Zhou Y."/>
            <person name="Jiang T."/>
        </authorList>
    </citation>
    <scope>NUCLEOTIDE SEQUENCE [LARGE SCALE GENOMIC DNA]</scope>
    <source>
        <strain evidence="3 4">12322-1</strain>
    </source>
</reference>
<evidence type="ECO:0000313" key="5">
    <source>
        <dbReference type="Proteomes" id="UP000242792"/>
    </source>
</evidence>
<evidence type="ECO:0000313" key="4">
    <source>
        <dbReference type="Proteomes" id="UP000053300"/>
    </source>
</evidence>
<dbReference type="EMBL" id="CP020121">
    <property type="protein sequence ID" value="AQZ98134.1"/>
    <property type="molecule type" value="Genomic_DNA"/>
</dbReference>
<evidence type="ECO:0000313" key="2">
    <source>
        <dbReference type="EMBL" id="AQZ98134.1"/>
    </source>
</evidence>
<dbReference type="InterPro" id="IPR025333">
    <property type="entry name" value="DUF4239"/>
</dbReference>
<feature type="transmembrane region" description="Helical" evidence="1">
    <location>
        <begin position="12"/>
        <end position="29"/>
    </location>
</feature>
<feature type="transmembrane region" description="Helical" evidence="1">
    <location>
        <begin position="187"/>
        <end position="207"/>
    </location>
</feature>
<evidence type="ECO:0000313" key="3">
    <source>
        <dbReference type="EMBL" id="KUF40601.1"/>
    </source>
</evidence>
<dbReference type="RefSeq" id="WP_054065908.1">
    <property type="nucleotide sequence ID" value="NZ_CATYED010000034.1"/>
</dbReference>
<dbReference type="GeneID" id="83039176"/>
<dbReference type="KEGG" id="cke:B5M06_07555"/>
<feature type="transmembrane region" description="Helical" evidence="1">
    <location>
        <begin position="214"/>
        <end position="231"/>
    </location>
</feature>
<evidence type="ECO:0008006" key="6">
    <source>
        <dbReference type="Google" id="ProtNLM"/>
    </source>
</evidence>
<dbReference type="EMBL" id="LPXH01000027">
    <property type="protein sequence ID" value="KUF40601.1"/>
    <property type="molecule type" value="Genomic_DNA"/>
</dbReference>
<dbReference type="Pfam" id="PF14023">
    <property type="entry name" value="Bestrophin-like"/>
    <property type="match status" value="1"/>
</dbReference>
<accession>A0A1V0BEA3</accession>
<reference evidence="2 5" key="2">
    <citation type="submission" date="2017-03" db="EMBL/GenBank/DDBJ databases">
        <title>Rapid Whole Genome Sequencing of Comamonas kerstersii Causing Continuous ambulatory Peritoneal Dialysis-Associated Peritonitis.</title>
        <authorList>
            <person name="Zheng B."/>
        </authorList>
    </citation>
    <scope>NUCLEOTIDE SEQUENCE [LARGE SCALE GENOMIC DNA]</scope>
    <source>
        <strain evidence="2 5">8943</strain>
    </source>
</reference>
<sequence length="262" mass="28552">MSELLALVDAESLKMLLAIFVVLALSSWVGSVIGRQQRKQNPAKDEGIKIVLGATLSLFGLLIGFLLSFAISGYNTRVSAEEHEAMALANAFQRTTLLPTTEAQAQAEAILDKYLASRIAFYQAPSDTERAALRMQSIQLQTKMWNFVSGVAKQAPNPVSMSLVEACNQLYISQQQTMASWRNQIPLAAWLILIVFGVCSNFLIGYHMRAGSQAWLLVVPFVTALALFMISEIDVPGKGVIHVTPQNLEALQVTLSKGGLTP</sequence>
<dbReference type="Proteomes" id="UP000242792">
    <property type="component" value="Chromosome"/>
</dbReference>
<organism evidence="3 4">
    <name type="scientific">Comamonas kerstersii</name>
    <dbReference type="NCBI Taxonomy" id="225992"/>
    <lineage>
        <taxon>Bacteria</taxon>
        <taxon>Pseudomonadati</taxon>
        <taxon>Pseudomonadota</taxon>
        <taxon>Betaproteobacteria</taxon>
        <taxon>Burkholderiales</taxon>
        <taxon>Comamonadaceae</taxon>
        <taxon>Comamonas</taxon>
    </lineage>
</organism>
<keyword evidence="1" id="KW-0812">Transmembrane</keyword>
<evidence type="ECO:0000256" key="1">
    <source>
        <dbReference type="SAM" id="Phobius"/>
    </source>
</evidence>
<feature type="transmembrane region" description="Helical" evidence="1">
    <location>
        <begin position="50"/>
        <end position="71"/>
    </location>
</feature>
<gene>
    <name evidence="3" type="ORF">AS359_03535</name>
    <name evidence="2" type="ORF">B5M06_07555</name>
</gene>
<accession>A0A0W7YZS2</accession>
<keyword evidence="1" id="KW-1133">Transmembrane helix</keyword>
<proteinExistence type="predicted"/>
<protein>
    <recommendedName>
        <fullName evidence="6">DUF4239 domain-containing protein</fullName>
    </recommendedName>
</protein>
<dbReference type="AlphaFoldDB" id="A0A0W7YZS2"/>
<dbReference type="Proteomes" id="UP000053300">
    <property type="component" value="Unassembled WGS sequence"/>
</dbReference>
<name>A0A0W7YZS2_9BURK</name>